<comment type="cofactor">
    <cofactor evidence="10">
        <name>Mg(2+)</name>
        <dbReference type="ChEBI" id="CHEBI:18420"/>
    </cofactor>
    <text evidence="10">Binds 1 Mg(2+) ion per subunit.</text>
</comment>
<dbReference type="GO" id="GO:0005737">
    <property type="term" value="C:cytoplasm"/>
    <property type="evidence" value="ECO:0007669"/>
    <property type="project" value="TreeGrafter"/>
</dbReference>
<dbReference type="UniPathway" id="UPA00060">
    <property type="reaction ID" value="UER00141"/>
</dbReference>
<evidence type="ECO:0000256" key="8">
    <source>
        <dbReference type="ARBA" id="ARBA00047851"/>
    </source>
</evidence>
<dbReference type="RefSeq" id="WP_093394615.1">
    <property type="nucleotide sequence ID" value="NZ_FOUU01000004.1"/>
</dbReference>
<keyword evidence="15" id="KW-1185">Reference proteome</keyword>
<dbReference type="AlphaFoldDB" id="A0A1I4TPW4"/>
<name>A0A1I4TPW4_9BACT</name>
<proteinExistence type="inferred from homology"/>
<dbReference type="Gene3D" id="3.20.20.70">
    <property type="entry name" value="Aldolase class I"/>
    <property type="match status" value="1"/>
</dbReference>
<evidence type="ECO:0000256" key="6">
    <source>
        <dbReference type="ARBA" id="ARBA00022977"/>
    </source>
</evidence>
<feature type="binding site" evidence="10">
    <location>
        <position position="76"/>
    </location>
    <ligand>
        <name>4-amino-2-methyl-5-(diphosphooxymethyl)pyrimidine</name>
        <dbReference type="ChEBI" id="CHEBI:57841"/>
    </ligand>
</feature>
<feature type="binding site" evidence="10">
    <location>
        <position position="96"/>
    </location>
    <ligand>
        <name>Mg(2+)</name>
        <dbReference type="ChEBI" id="CHEBI:18420"/>
    </ligand>
</feature>
<evidence type="ECO:0000256" key="9">
    <source>
        <dbReference type="ARBA" id="ARBA00047883"/>
    </source>
</evidence>
<comment type="catalytic activity">
    <reaction evidence="8 10 11">
        <text>2-(2-carboxy-4-methylthiazol-5-yl)ethyl phosphate + 4-amino-2-methyl-5-(diphosphooxymethyl)pyrimidine + 2 H(+) = thiamine phosphate + CO2 + diphosphate</text>
        <dbReference type="Rhea" id="RHEA:47848"/>
        <dbReference type="ChEBI" id="CHEBI:15378"/>
        <dbReference type="ChEBI" id="CHEBI:16526"/>
        <dbReference type="ChEBI" id="CHEBI:33019"/>
        <dbReference type="ChEBI" id="CHEBI:37575"/>
        <dbReference type="ChEBI" id="CHEBI:57841"/>
        <dbReference type="ChEBI" id="CHEBI:62890"/>
        <dbReference type="EC" id="2.5.1.3"/>
    </reaction>
</comment>
<dbReference type="SUPFAM" id="SSF51391">
    <property type="entry name" value="Thiamin phosphate synthase"/>
    <property type="match status" value="1"/>
</dbReference>
<dbReference type="OrthoDB" id="9810880at2"/>
<evidence type="ECO:0000256" key="3">
    <source>
        <dbReference type="ARBA" id="ARBA00022679"/>
    </source>
</evidence>
<reference evidence="14 15" key="1">
    <citation type="submission" date="2016-10" db="EMBL/GenBank/DDBJ databases">
        <authorList>
            <person name="de Groot N.N."/>
        </authorList>
    </citation>
    <scope>NUCLEOTIDE SEQUENCE [LARGE SCALE GENOMIC DNA]</scope>
    <source>
        <strain evidence="14 15">DSM 9990</strain>
    </source>
</reference>
<dbReference type="Pfam" id="PF02581">
    <property type="entry name" value="TMP-TENI"/>
    <property type="match status" value="1"/>
</dbReference>
<dbReference type="GO" id="GO:0000287">
    <property type="term" value="F:magnesium ion binding"/>
    <property type="evidence" value="ECO:0007669"/>
    <property type="project" value="UniProtKB-UniRule"/>
</dbReference>
<dbReference type="PANTHER" id="PTHR20857">
    <property type="entry name" value="THIAMINE-PHOSPHATE PYROPHOSPHORYLASE"/>
    <property type="match status" value="1"/>
</dbReference>
<dbReference type="InterPro" id="IPR036206">
    <property type="entry name" value="ThiamineP_synth_sf"/>
</dbReference>
<evidence type="ECO:0000313" key="15">
    <source>
        <dbReference type="Proteomes" id="UP000199611"/>
    </source>
</evidence>
<protein>
    <recommendedName>
        <fullName evidence="10">Thiamine-phosphate synthase</fullName>
        <shortName evidence="10">TP synthase</shortName>
        <shortName evidence="10">TPS</shortName>
        <ecNumber evidence="10">2.5.1.3</ecNumber>
    </recommendedName>
    <alternativeName>
        <fullName evidence="10">Thiamine-phosphate pyrophosphorylase</fullName>
        <shortName evidence="10">TMP pyrophosphorylase</shortName>
        <shortName evidence="10">TMP-PPase</shortName>
    </alternativeName>
</protein>
<evidence type="ECO:0000259" key="13">
    <source>
        <dbReference type="Pfam" id="PF02581"/>
    </source>
</evidence>
<keyword evidence="3 10" id="KW-0808">Transferase</keyword>
<evidence type="ECO:0000256" key="4">
    <source>
        <dbReference type="ARBA" id="ARBA00022723"/>
    </source>
</evidence>
<evidence type="ECO:0000313" key="14">
    <source>
        <dbReference type="EMBL" id="SFM78640.1"/>
    </source>
</evidence>
<feature type="binding site" evidence="10">
    <location>
        <begin position="44"/>
        <end position="48"/>
    </location>
    <ligand>
        <name>4-amino-2-methyl-5-(diphosphooxymethyl)pyrimidine</name>
        <dbReference type="ChEBI" id="CHEBI:57841"/>
    </ligand>
</feature>
<dbReference type="InterPro" id="IPR034291">
    <property type="entry name" value="TMP_synthase"/>
</dbReference>
<dbReference type="Proteomes" id="UP000199611">
    <property type="component" value="Unassembled WGS sequence"/>
</dbReference>
<evidence type="ECO:0000256" key="10">
    <source>
        <dbReference type="HAMAP-Rule" id="MF_00097"/>
    </source>
</evidence>
<feature type="binding site" evidence="10">
    <location>
        <begin position="192"/>
        <end position="193"/>
    </location>
    <ligand>
        <name>2-[(2R,5Z)-2-carboxy-4-methylthiazol-5(2H)-ylidene]ethyl phosphate</name>
        <dbReference type="ChEBI" id="CHEBI:62899"/>
    </ligand>
</feature>
<evidence type="ECO:0000256" key="11">
    <source>
        <dbReference type="RuleBase" id="RU003826"/>
    </source>
</evidence>
<evidence type="ECO:0000256" key="1">
    <source>
        <dbReference type="ARBA" id="ARBA00003814"/>
    </source>
</evidence>
<feature type="binding site" evidence="10">
    <location>
        <position position="77"/>
    </location>
    <ligand>
        <name>Mg(2+)</name>
        <dbReference type="ChEBI" id="CHEBI:18420"/>
    </ligand>
</feature>
<dbReference type="CDD" id="cd00564">
    <property type="entry name" value="TMP_TenI"/>
    <property type="match status" value="1"/>
</dbReference>
<comment type="function">
    <text evidence="1 10">Condenses 4-methyl-5-(beta-hydroxyethyl)thiazole monophosphate (THZ-P) and 2-methyl-4-amino-5-hydroxymethyl pyrimidine pyrophosphate (HMP-PP) to form thiamine monophosphate (TMP).</text>
</comment>
<dbReference type="HAMAP" id="MF_00097">
    <property type="entry name" value="TMP_synthase"/>
    <property type="match status" value="1"/>
</dbReference>
<dbReference type="InterPro" id="IPR022998">
    <property type="entry name" value="ThiamineP_synth_TenI"/>
</dbReference>
<dbReference type="InterPro" id="IPR013785">
    <property type="entry name" value="Aldolase_TIM"/>
</dbReference>
<feature type="binding site" evidence="10">
    <location>
        <position position="172"/>
    </location>
    <ligand>
        <name>2-[(2R,5Z)-2-carboxy-4-methylthiazol-5(2H)-ylidene]ethyl phosphate</name>
        <dbReference type="ChEBI" id="CHEBI:62899"/>
    </ligand>
</feature>
<keyword evidence="4 10" id="KW-0479">Metal-binding</keyword>
<evidence type="ECO:0000256" key="7">
    <source>
        <dbReference type="ARBA" id="ARBA00047334"/>
    </source>
</evidence>
<organism evidence="14 15">
    <name type="scientific">Thermodesulforhabdus norvegica</name>
    <dbReference type="NCBI Taxonomy" id="39841"/>
    <lineage>
        <taxon>Bacteria</taxon>
        <taxon>Pseudomonadati</taxon>
        <taxon>Thermodesulfobacteriota</taxon>
        <taxon>Syntrophobacteria</taxon>
        <taxon>Syntrophobacterales</taxon>
        <taxon>Thermodesulforhabdaceae</taxon>
        <taxon>Thermodesulforhabdus</taxon>
    </lineage>
</organism>
<comment type="catalytic activity">
    <reaction evidence="7 10 11">
        <text>4-methyl-5-(2-phosphooxyethyl)-thiazole + 4-amino-2-methyl-5-(diphosphooxymethyl)pyrimidine + H(+) = thiamine phosphate + diphosphate</text>
        <dbReference type="Rhea" id="RHEA:22328"/>
        <dbReference type="ChEBI" id="CHEBI:15378"/>
        <dbReference type="ChEBI" id="CHEBI:33019"/>
        <dbReference type="ChEBI" id="CHEBI:37575"/>
        <dbReference type="ChEBI" id="CHEBI:57841"/>
        <dbReference type="ChEBI" id="CHEBI:58296"/>
        <dbReference type="EC" id="2.5.1.3"/>
    </reaction>
</comment>
<feature type="domain" description="Thiamine phosphate synthase/TenI" evidence="13">
    <location>
        <begin position="13"/>
        <end position="195"/>
    </location>
</feature>
<dbReference type="EC" id="2.5.1.3" evidence="10"/>
<dbReference type="PANTHER" id="PTHR20857:SF23">
    <property type="entry name" value="THIAMINE BIOSYNTHETIC BIFUNCTIONAL ENZYME"/>
    <property type="match status" value="1"/>
</dbReference>
<keyword evidence="6 10" id="KW-0784">Thiamine biosynthesis</keyword>
<gene>
    <name evidence="10" type="primary">thiE</name>
    <name evidence="14" type="ORF">SAMN05660836_01445</name>
</gene>
<feature type="binding site" evidence="10">
    <location>
        <begin position="141"/>
        <end position="143"/>
    </location>
    <ligand>
        <name>2-[(2R,5Z)-2-carboxy-4-methylthiazol-5(2H)-ylidene]ethyl phosphate</name>
        <dbReference type="ChEBI" id="CHEBI:62899"/>
    </ligand>
</feature>
<dbReference type="GO" id="GO:0004789">
    <property type="term" value="F:thiamine-phosphate diphosphorylase activity"/>
    <property type="evidence" value="ECO:0007669"/>
    <property type="project" value="UniProtKB-UniRule"/>
</dbReference>
<dbReference type="FunFam" id="3.20.20.70:FF:000096">
    <property type="entry name" value="Thiamine-phosphate synthase"/>
    <property type="match status" value="1"/>
</dbReference>
<dbReference type="GO" id="GO:0009229">
    <property type="term" value="P:thiamine diphosphate biosynthetic process"/>
    <property type="evidence" value="ECO:0007669"/>
    <property type="project" value="UniProtKB-UniRule"/>
</dbReference>
<dbReference type="STRING" id="39841.SAMN05660836_01445"/>
<comment type="similarity">
    <text evidence="10 11">Belongs to the thiamine-phosphate synthase family.</text>
</comment>
<evidence type="ECO:0000256" key="5">
    <source>
        <dbReference type="ARBA" id="ARBA00022842"/>
    </source>
</evidence>
<dbReference type="GO" id="GO:0009228">
    <property type="term" value="P:thiamine biosynthetic process"/>
    <property type="evidence" value="ECO:0007669"/>
    <property type="project" value="UniProtKB-KW"/>
</dbReference>
<dbReference type="EMBL" id="FOUU01000004">
    <property type="protein sequence ID" value="SFM78640.1"/>
    <property type="molecule type" value="Genomic_DNA"/>
</dbReference>
<comment type="pathway">
    <text evidence="2 10 12">Cofactor biosynthesis; thiamine diphosphate biosynthesis; thiamine phosphate from 4-amino-2-methyl-5-diphosphomethylpyrimidine and 4-methyl-5-(2-phosphoethyl)-thiazole: step 1/1.</text>
</comment>
<dbReference type="NCBIfam" id="TIGR00693">
    <property type="entry name" value="thiE"/>
    <property type="match status" value="1"/>
</dbReference>
<feature type="binding site" evidence="10">
    <location>
        <position position="115"/>
    </location>
    <ligand>
        <name>4-amino-2-methyl-5-(diphosphooxymethyl)pyrimidine</name>
        <dbReference type="ChEBI" id="CHEBI:57841"/>
    </ligand>
</feature>
<keyword evidence="5 10" id="KW-0460">Magnesium</keyword>
<accession>A0A1I4TPW4</accession>
<feature type="binding site" evidence="10">
    <location>
        <position position="144"/>
    </location>
    <ligand>
        <name>4-amino-2-methyl-5-(diphosphooxymethyl)pyrimidine</name>
        <dbReference type="ChEBI" id="CHEBI:57841"/>
    </ligand>
</feature>
<sequence>MTTKSALSSKLALYLVTDNRFVPEGKSLKDVVESAIRGGVTAVQYREKEASTRKMIEEAGELRNLCRSCEVLFLVNDRVDVALAVEADGVHLGQDDMPLHLARKILGSGAIIGITVHNDLERRAAEQNGADYVSFAPVFATSTKPDHQTPLGISGLEQLVRAATVPSVAIGGINLDNVEEVYKTGVDGVCVVSAIMGATDPELAAQAFLERYNRARAHH</sequence>
<comment type="catalytic activity">
    <reaction evidence="9 10 11">
        <text>2-[(2R,5Z)-2-carboxy-4-methylthiazol-5(2H)-ylidene]ethyl phosphate + 4-amino-2-methyl-5-(diphosphooxymethyl)pyrimidine + 2 H(+) = thiamine phosphate + CO2 + diphosphate</text>
        <dbReference type="Rhea" id="RHEA:47844"/>
        <dbReference type="ChEBI" id="CHEBI:15378"/>
        <dbReference type="ChEBI" id="CHEBI:16526"/>
        <dbReference type="ChEBI" id="CHEBI:33019"/>
        <dbReference type="ChEBI" id="CHEBI:37575"/>
        <dbReference type="ChEBI" id="CHEBI:57841"/>
        <dbReference type="ChEBI" id="CHEBI:62899"/>
        <dbReference type="EC" id="2.5.1.3"/>
    </reaction>
</comment>
<evidence type="ECO:0000256" key="12">
    <source>
        <dbReference type="RuleBase" id="RU004253"/>
    </source>
</evidence>
<evidence type="ECO:0000256" key="2">
    <source>
        <dbReference type="ARBA" id="ARBA00005165"/>
    </source>
</evidence>